<dbReference type="PANTHER" id="PTHR11010">
    <property type="entry name" value="PROTEASE S28 PRO-X CARBOXYPEPTIDASE-RELATED"/>
    <property type="match status" value="1"/>
</dbReference>
<comment type="similarity">
    <text evidence="1">Belongs to the peptidase S28 family.</text>
</comment>
<evidence type="ECO:0000256" key="6">
    <source>
        <dbReference type="SAM" id="SignalP"/>
    </source>
</evidence>
<comment type="caution">
    <text evidence="7">The sequence shown here is derived from an EMBL/GenBank/DDBJ whole genome shotgun (WGS) entry which is preliminary data.</text>
</comment>
<gene>
    <name evidence="7" type="ORF">FFLO_06616</name>
</gene>
<reference evidence="7" key="1">
    <citation type="submission" date="2020-04" db="EMBL/GenBank/DDBJ databases">
        <title>Analysis of mating type loci in Filobasidium floriforme.</title>
        <authorList>
            <person name="Nowrousian M."/>
        </authorList>
    </citation>
    <scope>NUCLEOTIDE SEQUENCE</scope>
    <source>
        <strain evidence="7">CBS 6242</strain>
    </source>
</reference>
<name>A0A8K0NMP3_9TREE</name>
<dbReference type="Pfam" id="PF05577">
    <property type="entry name" value="Peptidase_S28"/>
    <property type="match status" value="1"/>
</dbReference>
<evidence type="ECO:0000256" key="2">
    <source>
        <dbReference type="ARBA" id="ARBA00022670"/>
    </source>
</evidence>
<keyword evidence="3 6" id="KW-0732">Signal</keyword>
<evidence type="ECO:0000313" key="7">
    <source>
        <dbReference type="EMBL" id="KAG7527754.1"/>
    </source>
</evidence>
<dbReference type="Gene3D" id="3.40.50.1820">
    <property type="entry name" value="alpha/beta hydrolase"/>
    <property type="match status" value="2"/>
</dbReference>
<keyword evidence="2" id="KW-0645">Protease</keyword>
<dbReference type="GO" id="GO:0006508">
    <property type="term" value="P:proteolysis"/>
    <property type="evidence" value="ECO:0007669"/>
    <property type="project" value="UniProtKB-KW"/>
</dbReference>
<dbReference type="InterPro" id="IPR008758">
    <property type="entry name" value="Peptidase_S28"/>
</dbReference>
<dbReference type="AlphaFoldDB" id="A0A8K0NMP3"/>
<feature type="chain" id="PRO_5035480163" evidence="6">
    <location>
        <begin position="22"/>
        <end position="641"/>
    </location>
</feature>
<keyword evidence="4" id="KW-0378">Hydrolase</keyword>
<evidence type="ECO:0000313" key="8">
    <source>
        <dbReference type="Proteomes" id="UP000812966"/>
    </source>
</evidence>
<dbReference type="GO" id="GO:0008239">
    <property type="term" value="F:dipeptidyl-peptidase activity"/>
    <property type="evidence" value="ECO:0007669"/>
    <property type="project" value="TreeGrafter"/>
</dbReference>
<dbReference type="FunFam" id="3.40.50.1820:FF:000368">
    <property type="entry name" value="Unplaced genomic scaffold supercont2.8, whole genome shotgun sequence"/>
    <property type="match status" value="1"/>
</dbReference>
<proteinExistence type="inferred from homology"/>
<evidence type="ECO:0000256" key="1">
    <source>
        <dbReference type="ARBA" id="ARBA00011079"/>
    </source>
</evidence>
<accession>A0A8K0NMP3</accession>
<dbReference type="EMBL" id="JABELV010000232">
    <property type="protein sequence ID" value="KAG7527754.1"/>
    <property type="molecule type" value="Genomic_DNA"/>
</dbReference>
<protein>
    <submittedName>
        <fullName evidence="7">Uncharacterized protein</fullName>
    </submittedName>
</protein>
<dbReference type="PANTHER" id="PTHR11010:SF117">
    <property type="entry name" value="SERINE PROTEASE 16"/>
    <property type="match status" value="1"/>
</dbReference>
<dbReference type="Proteomes" id="UP000812966">
    <property type="component" value="Unassembled WGS sequence"/>
</dbReference>
<sequence>MRTCTLLPAAGILSLLTASTAAYTTHEEDVRLLHSGRPQVKLWQTIQNHRQQEQELSSTTPEDNLDQKVFNVGKGQPEWQEHGHLHYEPHCFYQPLDHYDPKNNVTFCQRYWVSLRHWNKDQNDSPVYVLDGGETSGANRLPFLDTGILDILTNATGGIGIVLEHRYYGKSLPNVSYPSGEPFTLSTDDLRFLTSEQALMDSARLIQGLDLSHLDKHLDRDSLSNEARPWIWYGGSYAGAMTAFLVKGWGYDNGTMLDQMPPPHPAIVALDPHRLPRRYENVTLGDHSRISINISSAEPPVAPKGLVWGGIASSAVTHAQTSYPEYFQAIQEWAPDECMRTMEDTIETIDQLLELQGGKWRRTVQGWFGLEDLEHVEDFGDVLASVLGGWQGRNWDPKIGSDEFYRFCDVLTSQPSRETLSLGGLQLPLRVGPLKIPVAIYQYAQYVRDMVEESCPLVKDGKPDVEQCFGSFDPEPYKQTGLEQKWRLWLWQVCENWGYFMPAPLEGKRIISKFLDLEFTSKTCRVAFPPGEHFKLPNPGKPDVERVNARGDFAIESSRLAFIDGDSDPWRPATPQSDYALKRKSSLNKPVIMIKDAVHHFDENGLKDPSEEPKRIRKVHQQEVEFVQSWVQEWKQKKQQL</sequence>
<evidence type="ECO:0000256" key="3">
    <source>
        <dbReference type="ARBA" id="ARBA00022729"/>
    </source>
</evidence>
<feature type="signal peptide" evidence="6">
    <location>
        <begin position="1"/>
        <end position="21"/>
    </location>
</feature>
<dbReference type="InterPro" id="IPR029058">
    <property type="entry name" value="AB_hydrolase_fold"/>
</dbReference>
<organism evidence="7 8">
    <name type="scientific">Filobasidium floriforme</name>
    <dbReference type="NCBI Taxonomy" id="5210"/>
    <lineage>
        <taxon>Eukaryota</taxon>
        <taxon>Fungi</taxon>
        <taxon>Dikarya</taxon>
        <taxon>Basidiomycota</taxon>
        <taxon>Agaricomycotina</taxon>
        <taxon>Tremellomycetes</taxon>
        <taxon>Filobasidiales</taxon>
        <taxon>Filobasidiaceae</taxon>
        <taxon>Filobasidium</taxon>
    </lineage>
</organism>
<evidence type="ECO:0000256" key="4">
    <source>
        <dbReference type="ARBA" id="ARBA00022801"/>
    </source>
</evidence>
<keyword evidence="8" id="KW-1185">Reference proteome</keyword>
<keyword evidence="5" id="KW-0325">Glycoprotein</keyword>
<dbReference type="GO" id="GO:0070008">
    <property type="term" value="F:serine-type exopeptidase activity"/>
    <property type="evidence" value="ECO:0007669"/>
    <property type="project" value="InterPro"/>
</dbReference>
<evidence type="ECO:0000256" key="5">
    <source>
        <dbReference type="ARBA" id="ARBA00023180"/>
    </source>
</evidence>